<keyword evidence="2" id="KW-1185">Reference proteome</keyword>
<dbReference type="RefSeq" id="XP_050563841.1">
    <property type="nucleotide sequence ID" value="XM_050707884.1"/>
</dbReference>
<dbReference type="InterPro" id="IPR040676">
    <property type="entry name" value="DUF5641"/>
</dbReference>
<dbReference type="InterPro" id="IPR008042">
    <property type="entry name" value="Retrotrans_Pao"/>
</dbReference>
<feature type="domain" description="Integrase catalytic" evidence="1">
    <location>
        <begin position="1446"/>
        <end position="1635"/>
    </location>
</feature>
<dbReference type="Gene3D" id="3.30.420.10">
    <property type="entry name" value="Ribonuclease H-like superfamily/Ribonuclease H"/>
    <property type="match status" value="1"/>
</dbReference>
<dbReference type="SUPFAM" id="SSF53098">
    <property type="entry name" value="Ribonuclease H-like"/>
    <property type="match status" value="1"/>
</dbReference>
<dbReference type="Pfam" id="PF05380">
    <property type="entry name" value="Peptidase_A17"/>
    <property type="match status" value="1"/>
</dbReference>
<dbReference type="PANTHER" id="PTHR47331">
    <property type="entry name" value="PHD-TYPE DOMAIN-CONTAINING PROTEIN"/>
    <property type="match status" value="1"/>
</dbReference>
<dbReference type="Pfam" id="PF03564">
    <property type="entry name" value="DUF1759"/>
    <property type="match status" value="1"/>
</dbReference>
<dbReference type="InterPro" id="IPR012337">
    <property type="entry name" value="RNaseH-like_sf"/>
</dbReference>
<evidence type="ECO:0000313" key="2">
    <source>
        <dbReference type="Proteomes" id="UP000829999"/>
    </source>
</evidence>
<dbReference type="GO" id="GO:0071897">
    <property type="term" value="P:DNA biosynthetic process"/>
    <property type="evidence" value="ECO:0007669"/>
    <property type="project" value="UniProtKB-ARBA"/>
</dbReference>
<dbReference type="InterPro" id="IPR043502">
    <property type="entry name" value="DNA/RNA_pol_sf"/>
</dbReference>
<dbReference type="Proteomes" id="UP000829999">
    <property type="component" value="Chromosome 3"/>
</dbReference>
<dbReference type="OrthoDB" id="7454926at2759"/>
<reference evidence="3" key="1">
    <citation type="submission" date="2025-08" db="UniProtKB">
        <authorList>
            <consortium name="RefSeq"/>
        </authorList>
    </citation>
    <scope>IDENTIFICATION</scope>
    <source>
        <tissue evidence="3">Whole larval tissue</tissue>
    </source>
</reference>
<dbReference type="PROSITE" id="PS50994">
    <property type="entry name" value="INTEGRASE"/>
    <property type="match status" value="1"/>
</dbReference>
<dbReference type="GeneID" id="126913078"/>
<evidence type="ECO:0000313" key="3">
    <source>
        <dbReference type="RefSeq" id="XP_050563841.1"/>
    </source>
</evidence>
<accession>A0A9R0EEU8</accession>
<dbReference type="InterPro" id="IPR000477">
    <property type="entry name" value="RT_dom"/>
</dbReference>
<dbReference type="SUPFAM" id="SSF56672">
    <property type="entry name" value="DNA/RNA polymerases"/>
    <property type="match status" value="1"/>
</dbReference>
<dbReference type="Gene3D" id="2.40.70.10">
    <property type="entry name" value="Acid Proteases"/>
    <property type="match status" value="1"/>
</dbReference>
<dbReference type="Pfam" id="PF00078">
    <property type="entry name" value="RVT_1"/>
    <property type="match status" value="1"/>
</dbReference>
<dbReference type="InterPro" id="IPR036397">
    <property type="entry name" value="RNaseH_sf"/>
</dbReference>
<dbReference type="InterPro" id="IPR001584">
    <property type="entry name" value="Integrase_cat-core"/>
</dbReference>
<dbReference type="Pfam" id="PF18701">
    <property type="entry name" value="DUF5641"/>
    <property type="match status" value="1"/>
</dbReference>
<dbReference type="Pfam" id="PF05585">
    <property type="entry name" value="DUF1758"/>
    <property type="match status" value="1"/>
</dbReference>
<name>A0A9R0EEU8_SPOFR</name>
<proteinExistence type="predicted"/>
<dbReference type="InterPro" id="IPR008737">
    <property type="entry name" value="DUF1758"/>
</dbReference>
<gene>
    <name evidence="3" type="primary">LOC126913078</name>
</gene>
<protein>
    <submittedName>
        <fullName evidence="3">Uncharacterized protein LOC126913078</fullName>
    </submittedName>
</protein>
<evidence type="ECO:0000259" key="1">
    <source>
        <dbReference type="PROSITE" id="PS50994"/>
    </source>
</evidence>
<dbReference type="GO" id="GO:0003676">
    <property type="term" value="F:nucleic acid binding"/>
    <property type="evidence" value="ECO:0007669"/>
    <property type="project" value="InterPro"/>
</dbReference>
<dbReference type="GO" id="GO:0042575">
    <property type="term" value="C:DNA polymerase complex"/>
    <property type="evidence" value="ECO:0007669"/>
    <property type="project" value="UniProtKB-ARBA"/>
</dbReference>
<organism evidence="2 3">
    <name type="scientific">Spodoptera frugiperda</name>
    <name type="common">Fall armyworm</name>
    <dbReference type="NCBI Taxonomy" id="7108"/>
    <lineage>
        <taxon>Eukaryota</taxon>
        <taxon>Metazoa</taxon>
        <taxon>Ecdysozoa</taxon>
        <taxon>Arthropoda</taxon>
        <taxon>Hexapoda</taxon>
        <taxon>Insecta</taxon>
        <taxon>Pterygota</taxon>
        <taxon>Neoptera</taxon>
        <taxon>Endopterygota</taxon>
        <taxon>Lepidoptera</taxon>
        <taxon>Glossata</taxon>
        <taxon>Ditrysia</taxon>
        <taxon>Noctuoidea</taxon>
        <taxon>Noctuidae</taxon>
        <taxon>Amphipyrinae</taxon>
        <taxon>Spodoptera</taxon>
    </lineage>
</organism>
<dbReference type="InterPro" id="IPR005312">
    <property type="entry name" value="DUF1759"/>
</dbReference>
<dbReference type="GO" id="GO:0015074">
    <property type="term" value="P:DNA integration"/>
    <property type="evidence" value="ECO:0007669"/>
    <property type="project" value="InterPro"/>
</dbReference>
<sequence length="1763" mass="199290">MGRDSELRELVRKRGNLRGRLTLFEKYINSLDKTNILEQQVVEIKLRVANTETIFSDFQEVQSEIEGLSDEPELSTQLEIRESIESQFYSSMSLAKTCICSKGDDNITKPTKGNTSSVKLPTITLPSFDGTIENWLEFRDTFTSLIHNATEITPIQKYHYLRSSLKGSALQVIKSLDFCSDNYAVAWELLTNRFDNNKLLINNHVQSLFTLPTISKESPVQLRKIIDSVLKNLRSLKNLGESTEHWDTLVIFLITTKLDPNTCQKWEDKKNTFEKDYKPKLDDIIEFLKNRSDVLDMLKAQGHKQNTDSPKRSIINSSQSQQMRSFVANKQLTRASTSAAKSSRAFKCIMCDGSHALYSCITFLNLSVQDRLTFVQNKRNVICTNCLRTGHALDDCQFGPCKQCAQKHNSLIHVDNTASCNSLRYIPTLTHTDAPANNATDSAHANTSSLGTNSITSYHSKQAVQSNTLDQVLLSTALVEVCNNNNTYTVARALLDSGSQRCFVTESLCKKLHLPTIQSTLNISGIGNSVMCSEQSCDLVIRSRFNDFSRRLNCSVLPKITFCLPNSRLDFNSFQIPQNVKLADPDYYVPSEIDVLIGADVFWDLLQVGLIRLPTGPYLQNTRLGWVISGTVLGNKAFSTNNQTSSNNNIIYCSLSTSLEGQLKRFWELEEVDSGKSSNNTYTEDDRLCEDLFTSTTIRDSEGRFAVRIPLRESADSLGDSYESAKNRFLSLERKLDRSPELKGMYSDFLKEYLALGHMTRIDRYLPPYYFLPHHCVQRESTTTKLRVVFDAGAQTSSGKSLNDLQLIGPPLLNDLVGILLRFRQYTFVACADVEKMFRQVLVQADQRQLHLILWRDSKQEPLGIYQLNTVTYGTASAPYLAMRCLRQLAFECDDELVSSNILNSFYCDDLIFSHDNKQELLTLCENINKTLLSGCFPLRKWSFNFDVSPSDSFTKSLSLDKNAQCKTLGLGWCNSSDELHFKTNLNIDVDVSQLTKRKILSFISQIYDPLGLLAPVIITTKILIQKLWLYKIGWDDPVSSDLACLFSKIVSSFQYLPQIRVPRHVTTKHVQYLQLHIFTDASQDAYGACAYIRSVSTSNEPVVKLLCAKSKVAPLKPVSIPRLELCGALVGARLYKKIIESINLTFNNTYFWTDSTIVLGWLRTHPIALKTFVQNRVVEINDLTSGCTWSHVSGVLNPADMLTRGVNLPELVHKDLWWNGPGFILDGNLEKYNLPDIPSDLPELKPDKVVGLHASCNSFPFDNFSSFVRMTRCVAYMLRFIHNTRHKTNHIQGALSVEELRRSTILLARLSQIDSFPDEYKSLSIKSSNIKYSRNMSGLNLFFCDDLVIRVGGRLGNSDEFTYDKKHPILICSKHKFTSLLFEFKHKYLLHAGPQSLLATIREEWWPLGGRNLARSTVQRCLRCVRMKGKTLSPIMGNLPSSRLKPGFPFLITGTDYCGPVHILNRQGKGSRLIKCYICIFVCFATRALHLELVTTLTTNGYLLCLKRFISRRGKPAVIYSGNGKNYVGAAKDLGDFLANNSATLMDSMAGDEISFKFIPPYSPHFGGLWEAGVRSCKYHLRRVVGNSNLTFEEFYTVLVQVEAVLNSRPLTPLSSDPNDLLALTPAHFLIGRPLTTPICEDITDAATYRLPRYDRIEQMRQHFWQRWSKEFVSELQTRTKWQKNKGDLNENTLVLIKEENQPPLKWRLGRVLAVHTGKDGVSRVAKIRTASGEILRSFSKICPLPVDITPTENQVSRGGAC</sequence>
<dbReference type="PANTHER" id="PTHR47331:SF1">
    <property type="entry name" value="GAG-LIKE PROTEIN"/>
    <property type="match status" value="1"/>
</dbReference>
<dbReference type="InterPro" id="IPR021109">
    <property type="entry name" value="Peptidase_aspartic_dom_sf"/>
</dbReference>